<evidence type="ECO:0000256" key="1">
    <source>
        <dbReference type="SAM" id="MobiDB-lite"/>
    </source>
</evidence>
<gene>
    <name evidence="2" type="ORF">WMY93_026883</name>
</gene>
<dbReference type="Proteomes" id="UP001460270">
    <property type="component" value="Unassembled WGS sequence"/>
</dbReference>
<proteinExistence type="predicted"/>
<feature type="region of interest" description="Disordered" evidence="1">
    <location>
        <begin position="7"/>
        <end position="38"/>
    </location>
</feature>
<dbReference type="AlphaFoldDB" id="A0AAW0NBD1"/>
<comment type="caution">
    <text evidence="2">The sequence shown here is derived from an EMBL/GenBank/DDBJ whole genome shotgun (WGS) entry which is preliminary data.</text>
</comment>
<name>A0AAW0NBD1_9GOBI</name>
<reference evidence="3" key="1">
    <citation type="submission" date="2024-04" db="EMBL/GenBank/DDBJ databases">
        <title>Salinicola lusitanus LLJ914,a marine bacterium isolated from the Okinawa Trough.</title>
        <authorList>
            <person name="Li J."/>
        </authorList>
    </citation>
    <scope>NUCLEOTIDE SEQUENCE [LARGE SCALE GENOMIC DNA]</scope>
</reference>
<sequence>MDIKLQVSIDPPGNQQHLASSSSSRDATYSAPADTERPRRAAGRISSCLRFRHGYLCFKRELATALLRIDSVHIALFLCCYFNIRSPSNYSCTCYNRSHNLRSCTYNHTLNYSCTYNRSHNLRSCTYNHTLNNYSWSYNPSNYNYSCSYTHSPSNYNYSYNYNRSPSNYNYNCSYNCTLIHFSGIYNIICELLLWCHDRIYQFYIKCFIFIRHIKLFDEFLYVLYHYGKQHRRKWRKFFYLLPFIHV</sequence>
<dbReference type="EMBL" id="JBBPFD010000019">
    <property type="protein sequence ID" value="KAK7887262.1"/>
    <property type="molecule type" value="Genomic_DNA"/>
</dbReference>
<organism evidence="2 3">
    <name type="scientific">Mugilogobius chulae</name>
    <name type="common">yellowstripe goby</name>
    <dbReference type="NCBI Taxonomy" id="88201"/>
    <lineage>
        <taxon>Eukaryota</taxon>
        <taxon>Metazoa</taxon>
        <taxon>Chordata</taxon>
        <taxon>Craniata</taxon>
        <taxon>Vertebrata</taxon>
        <taxon>Euteleostomi</taxon>
        <taxon>Actinopterygii</taxon>
        <taxon>Neopterygii</taxon>
        <taxon>Teleostei</taxon>
        <taxon>Neoteleostei</taxon>
        <taxon>Acanthomorphata</taxon>
        <taxon>Gobiaria</taxon>
        <taxon>Gobiiformes</taxon>
        <taxon>Gobioidei</taxon>
        <taxon>Gobiidae</taxon>
        <taxon>Gobionellinae</taxon>
        <taxon>Mugilogobius</taxon>
    </lineage>
</organism>
<evidence type="ECO:0000313" key="3">
    <source>
        <dbReference type="Proteomes" id="UP001460270"/>
    </source>
</evidence>
<keyword evidence="3" id="KW-1185">Reference proteome</keyword>
<accession>A0AAW0NBD1</accession>
<evidence type="ECO:0000313" key="2">
    <source>
        <dbReference type="EMBL" id="KAK7887262.1"/>
    </source>
</evidence>
<protein>
    <submittedName>
        <fullName evidence="2">Uncharacterized protein</fullName>
    </submittedName>
</protein>